<dbReference type="GO" id="GO:0004803">
    <property type="term" value="F:transposase activity"/>
    <property type="evidence" value="ECO:0007669"/>
    <property type="project" value="InterPro"/>
</dbReference>
<dbReference type="InterPro" id="IPR002559">
    <property type="entry name" value="Transposase_11"/>
</dbReference>
<dbReference type="EMBL" id="SIHI01000004">
    <property type="protein sequence ID" value="TWT55481.1"/>
    <property type="molecule type" value="Genomic_DNA"/>
</dbReference>
<feature type="domain" description="Transposase IS4-like" evidence="1">
    <location>
        <begin position="6"/>
        <end position="62"/>
    </location>
</feature>
<gene>
    <name evidence="2" type="ORF">KOR42_28670</name>
</gene>
<dbReference type="PANTHER" id="PTHR37529">
    <property type="entry name" value="TRANSPOSASE INSG FOR INSERTION SEQUENCE ELEMENT IS4-RELATED"/>
    <property type="match status" value="1"/>
</dbReference>
<dbReference type="Pfam" id="PF01609">
    <property type="entry name" value="DDE_Tnp_1"/>
    <property type="match status" value="1"/>
</dbReference>
<evidence type="ECO:0000313" key="2">
    <source>
        <dbReference type="EMBL" id="TWT55481.1"/>
    </source>
</evidence>
<proteinExistence type="predicted"/>
<dbReference type="SUPFAM" id="SSF53098">
    <property type="entry name" value="Ribonuclease H-like"/>
    <property type="match status" value="1"/>
</dbReference>
<comment type="caution">
    <text evidence="2">The sequence shown here is derived from an EMBL/GenBank/DDBJ whole genome shotgun (WGS) entry which is preliminary data.</text>
</comment>
<dbReference type="Proteomes" id="UP000317243">
    <property type="component" value="Unassembled WGS sequence"/>
</dbReference>
<accession>A0A5C5WZG1</accession>
<evidence type="ECO:0000313" key="3">
    <source>
        <dbReference type="Proteomes" id="UP000317243"/>
    </source>
</evidence>
<sequence length="163" mass="18968">MVTSVLSHQRLSDTQVGEIYRKRWGLEIFYRDFKQTLGKRKLLSRTPEHARIELHWSLLSLALLLLKTRLHQQHLATPIKTSVSNVLRVMRRALRGCYQTSRALIRAVRSAVVDRYERKRKSFRTYPQRRTRKPPGPPTIKPPSADLNLLAQKITPLTLTSYG</sequence>
<dbReference type="PANTHER" id="PTHR37529:SF1">
    <property type="entry name" value="TRANSPOSASE INSG FOR INSERTION SEQUENCE ELEMENT IS4-RELATED"/>
    <property type="match status" value="1"/>
</dbReference>
<organism evidence="2 3">
    <name type="scientific">Thalassoglobus neptunius</name>
    <dbReference type="NCBI Taxonomy" id="1938619"/>
    <lineage>
        <taxon>Bacteria</taxon>
        <taxon>Pseudomonadati</taxon>
        <taxon>Planctomycetota</taxon>
        <taxon>Planctomycetia</taxon>
        <taxon>Planctomycetales</taxon>
        <taxon>Planctomycetaceae</taxon>
        <taxon>Thalassoglobus</taxon>
    </lineage>
</organism>
<protein>
    <submittedName>
        <fullName evidence="2">Transposase DDE domain protein</fullName>
    </submittedName>
</protein>
<dbReference type="AlphaFoldDB" id="A0A5C5WZG1"/>
<keyword evidence="3" id="KW-1185">Reference proteome</keyword>
<evidence type="ECO:0000259" key="1">
    <source>
        <dbReference type="Pfam" id="PF01609"/>
    </source>
</evidence>
<dbReference type="GO" id="GO:0006313">
    <property type="term" value="P:DNA transposition"/>
    <property type="evidence" value="ECO:0007669"/>
    <property type="project" value="InterPro"/>
</dbReference>
<dbReference type="InterPro" id="IPR012337">
    <property type="entry name" value="RNaseH-like_sf"/>
</dbReference>
<dbReference type="GO" id="GO:0003677">
    <property type="term" value="F:DNA binding"/>
    <property type="evidence" value="ECO:0007669"/>
    <property type="project" value="InterPro"/>
</dbReference>
<name>A0A5C5WZG1_9PLAN</name>
<reference evidence="2 3" key="1">
    <citation type="submission" date="2019-02" db="EMBL/GenBank/DDBJ databases">
        <title>Deep-cultivation of Planctomycetes and their phenomic and genomic characterization uncovers novel biology.</title>
        <authorList>
            <person name="Wiegand S."/>
            <person name="Jogler M."/>
            <person name="Boedeker C."/>
            <person name="Pinto D."/>
            <person name="Vollmers J."/>
            <person name="Rivas-Marin E."/>
            <person name="Kohn T."/>
            <person name="Peeters S.H."/>
            <person name="Heuer A."/>
            <person name="Rast P."/>
            <person name="Oberbeckmann S."/>
            <person name="Bunk B."/>
            <person name="Jeske O."/>
            <person name="Meyerdierks A."/>
            <person name="Storesund J.E."/>
            <person name="Kallscheuer N."/>
            <person name="Luecker S."/>
            <person name="Lage O.M."/>
            <person name="Pohl T."/>
            <person name="Merkel B.J."/>
            <person name="Hornburger P."/>
            <person name="Mueller R.-W."/>
            <person name="Bruemmer F."/>
            <person name="Labrenz M."/>
            <person name="Spormann A.M."/>
            <person name="Op Den Camp H."/>
            <person name="Overmann J."/>
            <person name="Amann R."/>
            <person name="Jetten M.S.M."/>
            <person name="Mascher T."/>
            <person name="Medema M.H."/>
            <person name="Devos D.P."/>
            <person name="Kaster A.-K."/>
            <person name="Ovreas L."/>
            <person name="Rohde M."/>
            <person name="Galperin M.Y."/>
            <person name="Jogler C."/>
        </authorList>
    </citation>
    <scope>NUCLEOTIDE SEQUENCE [LARGE SCALE GENOMIC DNA]</scope>
    <source>
        <strain evidence="2 3">KOR42</strain>
    </source>
</reference>